<keyword evidence="5" id="KW-0560">Oxidoreductase</keyword>
<dbReference type="PANTHER" id="PTHR23026:SF90">
    <property type="entry name" value="IODOTYROSINE DEIODINASE 1"/>
    <property type="match status" value="1"/>
</dbReference>
<proteinExistence type="evidence at transcript level"/>
<evidence type="ECO:0000256" key="6">
    <source>
        <dbReference type="SAM" id="Phobius"/>
    </source>
</evidence>
<dbReference type="InterPro" id="IPR029479">
    <property type="entry name" value="Nitroreductase"/>
</dbReference>
<comment type="similarity">
    <text evidence="2">Belongs to the nitroreductase family.</text>
</comment>
<dbReference type="EMBL" id="GBBI01001965">
    <property type="protein sequence ID" value="JAC16747.1"/>
    <property type="molecule type" value="mRNA"/>
</dbReference>
<evidence type="ECO:0000256" key="4">
    <source>
        <dbReference type="ARBA" id="ARBA00022643"/>
    </source>
</evidence>
<feature type="domain" description="Nitroreductase" evidence="7">
    <location>
        <begin position="116"/>
        <end position="285"/>
    </location>
</feature>
<dbReference type="InterPro" id="IPR050627">
    <property type="entry name" value="Nitroreductase/BluB"/>
</dbReference>
<protein>
    <submittedName>
        <fullName evidence="8">Putative nitroreductase</fullName>
    </submittedName>
</protein>
<keyword evidence="6" id="KW-1133">Transmembrane helix</keyword>
<dbReference type="CDD" id="cd02144">
    <property type="entry name" value="iodotyrosine_dehalogenase"/>
    <property type="match status" value="1"/>
</dbReference>
<evidence type="ECO:0000259" key="7">
    <source>
        <dbReference type="Pfam" id="PF00881"/>
    </source>
</evidence>
<sequence>MNLEDMTLSFISEHMPFFFEYWPFIITGIVCLLAAVVLFKTALETPGDECLPPEQDMFDELNELDEMDEDESEKNQEDESVVPALPVDLKHIPFEFSRMSHEESVKKSKEFLDMMSKRRTVRFFSTDPVPVEILKNIIMTAGTSPSGAHTEPWTYVLVSNPEIKQKIRDIVENEERINYERRMGDVWVTDLKPLKTDWEKEYLTTAPYLILVFKQLYSFKENGMKKMHYYNEMSVAIAAGILLTAIHYAGLVSLTSTPLNCGPAIRVLLERPQNEKLTLLLPVGYPADDATVPDLSRKPIEEILVEI</sequence>
<dbReference type="AlphaFoldDB" id="A0A023F693"/>
<keyword evidence="6" id="KW-0472">Membrane</keyword>
<keyword evidence="6" id="KW-0812">Transmembrane</keyword>
<reference evidence="8" key="1">
    <citation type="journal article" date="2014" name="PLoS Negl. Trop. Dis.">
        <title>An updated insight into the Sialotranscriptome of Triatoma infestans: developmental stage and geographic variations.</title>
        <authorList>
            <person name="Schwarz A."/>
            <person name="Medrano-Mercado N."/>
            <person name="Schaub G.A."/>
            <person name="Struchiner C.J."/>
            <person name="Bargues M.D."/>
            <person name="Levy M.Z."/>
            <person name="Ribeiro J.M."/>
        </authorList>
    </citation>
    <scope>NUCLEOTIDE SEQUENCE</scope>
    <source>
        <strain evidence="8">Chile</strain>
        <tissue evidence="8">Salivary glands</tissue>
    </source>
</reference>
<dbReference type="Gene3D" id="3.40.109.10">
    <property type="entry name" value="NADH Oxidase"/>
    <property type="match status" value="1"/>
</dbReference>
<organism evidence="8">
    <name type="scientific">Triatoma infestans</name>
    <name type="common">Assassin bug</name>
    <dbReference type="NCBI Taxonomy" id="30076"/>
    <lineage>
        <taxon>Eukaryota</taxon>
        <taxon>Metazoa</taxon>
        <taxon>Ecdysozoa</taxon>
        <taxon>Arthropoda</taxon>
        <taxon>Hexapoda</taxon>
        <taxon>Insecta</taxon>
        <taxon>Pterygota</taxon>
        <taxon>Neoptera</taxon>
        <taxon>Paraneoptera</taxon>
        <taxon>Hemiptera</taxon>
        <taxon>Heteroptera</taxon>
        <taxon>Panheteroptera</taxon>
        <taxon>Cimicomorpha</taxon>
        <taxon>Reduviidae</taxon>
        <taxon>Triatominae</taxon>
        <taxon>Triatoma</taxon>
    </lineage>
</organism>
<dbReference type="GO" id="GO:0005886">
    <property type="term" value="C:plasma membrane"/>
    <property type="evidence" value="ECO:0007669"/>
    <property type="project" value="TreeGrafter"/>
</dbReference>
<comment type="cofactor">
    <cofactor evidence="1">
        <name>FMN</name>
        <dbReference type="ChEBI" id="CHEBI:58210"/>
    </cofactor>
</comment>
<evidence type="ECO:0000313" key="8">
    <source>
        <dbReference type="EMBL" id="JAC16747.1"/>
    </source>
</evidence>
<keyword evidence="4" id="KW-0288">FMN</keyword>
<feature type="transmembrane region" description="Helical" evidence="6">
    <location>
        <begin position="229"/>
        <end position="250"/>
    </location>
</feature>
<evidence type="ECO:0000256" key="5">
    <source>
        <dbReference type="ARBA" id="ARBA00023002"/>
    </source>
</evidence>
<dbReference type="GO" id="GO:0006570">
    <property type="term" value="P:tyrosine metabolic process"/>
    <property type="evidence" value="ECO:0007669"/>
    <property type="project" value="TreeGrafter"/>
</dbReference>
<dbReference type="InterPro" id="IPR000415">
    <property type="entry name" value="Nitroreductase-like"/>
</dbReference>
<keyword evidence="3" id="KW-0285">Flavoprotein</keyword>
<accession>A0A023F693</accession>
<evidence type="ECO:0000256" key="1">
    <source>
        <dbReference type="ARBA" id="ARBA00001917"/>
    </source>
</evidence>
<evidence type="ECO:0000256" key="3">
    <source>
        <dbReference type="ARBA" id="ARBA00022630"/>
    </source>
</evidence>
<dbReference type="SUPFAM" id="SSF55469">
    <property type="entry name" value="FMN-dependent nitroreductase-like"/>
    <property type="match status" value="1"/>
</dbReference>
<dbReference type="GO" id="GO:0140616">
    <property type="term" value="F:iodotyrosine deiodinase activity"/>
    <property type="evidence" value="ECO:0007669"/>
    <property type="project" value="UniProtKB-ARBA"/>
</dbReference>
<dbReference type="Pfam" id="PF00881">
    <property type="entry name" value="Nitroreductase"/>
    <property type="match status" value="1"/>
</dbReference>
<dbReference type="GO" id="GO:0032553">
    <property type="term" value="F:ribonucleotide binding"/>
    <property type="evidence" value="ECO:0007669"/>
    <property type="project" value="UniProtKB-ARBA"/>
</dbReference>
<name>A0A023F693_TRIIF</name>
<dbReference type="PANTHER" id="PTHR23026">
    <property type="entry name" value="NADPH NITROREDUCTASE"/>
    <property type="match status" value="1"/>
</dbReference>
<feature type="transmembrane region" description="Helical" evidence="6">
    <location>
        <begin position="20"/>
        <end position="39"/>
    </location>
</feature>
<evidence type="ECO:0000256" key="2">
    <source>
        <dbReference type="ARBA" id="ARBA00007118"/>
    </source>
</evidence>
<dbReference type="FunFam" id="3.40.109.10:FF:000004">
    <property type="entry name" value="Iodotyrosine deiodinase 1"/>
    <property type="match status" value="1"/>
</dbReference>